<evidence type="ECO:0000256" key="7">
    <source>
        <dbReference type="RuleBase" id="RU362109"/>
    </source>
</evidence>
<feature type="compositionally biased region" description="Low complexity" evidence="8">
    <location>
        <begin position="166"/>
        <end position="179"/>
    </location>
</feature>
<reference evidence="10 11" key="1">
    <citation type="journal article" date="2023" name="Commun. Biol.">
        <title>Reorganization of the ancestral sex-determining regions during the evolution of trioecy in Pleodorina starrii.</title>
        <authorList>
            <person name="Takahashi K."/>
            <person name="Suzuki S."/>
            <person name="Kawai-Toyooka H."/>
            <person name="Yamamoto K."/>
            <person name="Hamaji T."/>
            <person name="Ootsuki R."/>
            <person name="Yamaguchi H."/>
            <person name="Kawachi M."/>
            <person name="Higashiyama T."/>
            <person name="Nozaki H."/>
        </authorList>
    </citation>
    <scope>NUCLEOTIDE SEQUENCE [LARGE SCALE GENOMIC DNA]</scope>
    <source>
        <strain evidence="10 11">NIES-4479</strain>
    </source>
</reference>
<dbReference type="EC" id="2.3.2.23" evidence="1"/>
<comment type="caution">
    <text evidence="10">The sequence shown here is derived from an EMBL/GenBank/DDBJ whole genome shotgun (WGS) entry which is preliminary data.</text>
</comment>
<evidence type="ECO:0000259" key="9">
    <source>
        <dbReference type="PROSITE" id="PS50127"/>
    </source>
</evidence>
<dbReference type="FunFam" id="3.10.110.10:FF:000031">
    <property type="entry name" value="Ubiquitin-conjugating enzyme E2 22"/>
    <property type="match status" value="1"/>
</dbReference>
<keyword evidence="11" id="KW-1185">Reference proteome</keyword>
<evidence type="ECO:0000256" key="4">
    <source>
        <dbReference type="ARBA" id="ARBA00022786"/>
    </source>
</evidence>
<evidence type="ECO:0000256" key="5">
    <source>
        <dbReference type="ARBA" id="ARBA00022840"/>
    </source>
</evidence>
<evidence type="ECO:0000313" key="10">
    <source>
        <dbReference type="EMBL" id="GLC51466.1"/>
    </source>
</evidence>
<dbReference type="SMART" id="SM00212">
    <property type="entry name" value="UBCc"/>
    <property type="match status" value="1"/>
</dbReference>
<evidence type="ECO:0000256" key="6">
    <source>
        <dbReference type="PROSITE-ProRule" id="PRU10133"/>
    </source>
</evidence>
<gene>
    <name evidence="10" type="primary">PLEST009510</name>
    <name evidence="10" type="ORF">PLESTB_000505500</name>
</gene>
<keyword evidence="5 7" id="KW-0067">ATP-binding</keyword>
<dbReference type="Gene3D" id="3.10.110.10">
    <property type="entry name" value="Ubiquitin Conjugating Enzyme"/>
    <property type="match status" value="1"/>
</dbReference>
<dbReference type="Pfam" id="PF00179">
    <property type="entry name" value="UQ_con"/>
    <property type="match status" value="1"/>
</dbReference>
<evidence type="ECO:0000256" key="8">
    <source>
        <dbReference type="SAM" id="MobiDB-lite"/>
    </source>
</evidence>
<dbReference type="InterPro" id="IPR050113">
    <property type="entry name" value="Ub_conjugating_enzyme"/>
</dbReference>
<protein>
    <recommendedName>
        <fullName evidence="1">E2 ubiquitin-conjugating enzyme</fullName>
        <ecNumber evidence="1">2.3.2.23</ecNumber>
    </recommendedName>
</protein>
<dbReference type="PANTHER" id="PTHR24067">
    <property type="entry name" value="UBIQUITIN-CONJUGATING ENZYME E2"/>
    <property type="match status" value="1"/>
</dbReference>
<keyword evidence="2" id="KW-0808">Transferase</keyword>
<dbReference type="InterPro" id="IPR023313">
    <property type="entry name" value="UBQ-conjugating_AS"/>
</dbReference>
<feature type="domain" description="UBC core" evidence="9">
    <location>
        <begin position="8"/>
        <end position="154"/>
    </location>
</feature>
<dbReference type="PROSITE" id="PS50127">
    <property type="entry name" value="UBC_2"/>
    <property type="match status" value="1"/>
</dbReference>
<keyword evidence="3 7" id="KW-0547">Nucleotide-binding</keyword>
<proteinExistence type="inferred from homology"/>
<sequence>MDSQLSAQTMKRLQRELHDLATNPAEGIRVLINDQNLTDVQAEMDGPAGTPYEGGLFRLRLHLPADFPQSPPKGFFITKVFHPNVSTSGDICVNVLKRDWNESVTLRHVFMVIRCLLIQPFPDSALNEEAGKLLLEDYDEYDKRARLMTSIHAMSTAKRPTPTPLTTSGANAGGTSSSDTSKKEKEGGAAEGSSPTLKKAKSDQSKTVPVGAATSTMAKVKKGLKRL</sequence>
<keyword evidence="4 7" id="KW-0833">Ubl conjugation pathway</keyword>
<evidence type="ECO:0000313" key="11">
    <source>
        <dbReference type="Proteomes" id="UP001165080"/>
    </source>
</evidence>
<dbReference type="SUPFAM" id="SSF54495">
    <property type="entry name" value="UBC-like"/>
    <property type="match status" value="1"/>
</dbReference>
<dbReference type="InterPro" id="IPR000608">
    <property type="entry name" value="UBC"/>
</dbReference>
<dbReference type="CDD" id="cd23804">
    <property type="entry name" value="UBCc_UBE2S"/>
    <property type="match status" value="1"/>
</dbReference>
<dbReference type="PROSITE" id="PS00183">
    <property type="entry name" value="UBC_1"/>
    <property type="match status" value="1"/>
</dbReference>
<dbReference type="Proteomes" id="UP001165080">
    <property type="component" value="Unassembled WGS sequence"/>
</dbReference>
<dbReference type="EMBL" id="BRXU01000004">
    <property type="protein sequence ID" value="GLC51466.1"/>
    <property type="molecule type" value="Genomic_DNA"/>
</dbReference>
<evidence type="ECO:0000256" key="2">
    <source>
        <dbReference type="ARBA" id="ARBA00022679"/>
    </source>
</evidence>
<evidence type="ECO:0000256" key="1">
    <source>
        <dbReference type="ARBA" id="ARBA00012486"/>
    </source>
</evidence>
<evidence type="ECO:0000256" key="3">
    <source>
        <dbReference type="ARBA" id="ARBA00022741"/>
    </source>
</evidence>
<feature type="active site" description="Glycyl thioester intermediate" evidence="6">
    <location>
        <position position="92"/>
    </location>
</feature>
<dbReference type="AlphaFoldDB" id="A0A9W6F0T3"/>
<dbReference type="GO" id="GO:0005524">
    <property type="term" value="F:ATP binding"/>
    <property type="evidence" value="ECO:0007669"/>
    <property type="project" value="UniProtKB-UniRule"/>
</dbReference>
<comment type="similarity">
    <text evidence="7">Belongs to the ubiquitin-conjugating enzyme family.</text>
</comment>
<organism evidence="10 11">
    <name type="scientific">Pleodorina starrii</name>
    <dbReference type="NCBI Taxonomy" id="330485"/>
    <lineage>
        <taxon>Eukaryota</taxon>
        <taxon>Viridiplantae</taxon>
        <taxon>Chlorophyta</taxon>
        <taxon>core chlorophytes</taxon>
        <taxon>Chlorophyceae</taxon>
        <taxon>CS clade</taxon>
        <taxon>Chlamydomonadales</taxon>
        <taxon>Volvocaceae</taxon>
        <taxon>Pleodorina</taxon>
    </lineage>
</organism>
<dbReference type="InterPro" id="IPR016135">
    <property type="entry name" value="UBQ-conjugating_enzyme/RWD"/>
</dbReference>
<name>A0A9W6F0T3_9CHLO</name>
<feature type="region of interest" description="Disordered" evidence="8">
    <location>
        <begin position="153"/>
        <end position="227"/>
    </location>
</feature>
<accession>A0A9W6F0T3</accession>
<dbReference type="GO" id="GO:0061631">
    <property type="term" value="F:ubiquitin conjugating enzyme activity"/>
    <property type="evidence" value="ECO:0007669"/>
    <property type="project" value="UniProtKB-EC"/>
</dbReference>